<keyword evidence="1" id="KW-1185">Reference proteome</keyword>
<dbReference type="Proteomes" id="UP000095282">
    <property type="component" value="Unplaced"/>
</dbReference>
<organism evidence="1 2">
    <name type="scientific">Caenorhabditis tropicalis</name>
    <dbReference type="NCBI Taxonomy" id="1561998"/>
    <lineage>
        <taxon>Eukaryota</taxon>
        <taxon>Metazoa</taxon>
        <taxon>Ecdysozoa</taxon>
        <taxon>Nematoda</taxon>
        <taxon>Chromadorea</taxon>
        <taxon>Rhabditida</taxon>
        <taxon>Rhabditina</taxon>
        <taxon>Rhabditomorpha</taxon>
        <taxon>Rhabditoidea</taxon>
        <taxon>Rhabditidae</taxon>
        <taxon>Peloderinae</taxon>
        <taxon>Caenorhabditis</taxon>
    </lineage>
</organism>
<evidence type="ECO:0000313" key="1">
    <source>
        <dbReference type="Proteomes" id="UP000095282"/>
    </source>
</evidence>
<protein>
    <submittedName>
        <fullName evidence="2">Uncharacterized protein</fullName>
    </submittedName>
</protein>
<proteinExistence type="predicted"/>
<name>A0A1I7UWQ6_9PELO</name>
<dbReference type="AlphaFoldDB" id="A0A1I7UWQ6"/>
<dbReference type="WBParaSite" id="Csp11.Scaffold630.g20106.t2">
    <property type="protein sequence ID" value="Csp11.Scaffold630.g20106.t2"/>
    <property type="gene ID" value="Csp11.Scaffold630.g20106"/>
</dbReference>
<sequence>MTAAAPNYPCAAIIMTVREEKEKREKFWKLLEHLESQEDILKKFKEDYVNDDDPYALNVKWVHHLFFINKCNETKTEEALKKDKEDRNSIREKHNIRKDFNLTERNVISTHQSELSIKELEGQIYNLVAGRNVSFENLASIPPEYRTLDLHWFLTSQALDYVQKLIDFLNNDPDIGVEQDFVVHLVTGAKGIKEELLKKFPKELTPANTRAVLELTIKKKSHINTEAS</sequence>
<accession>A0A1I7UWQ6</accession>
<reference evidence="2" key="1">
    <citation type="submission" date="2016-11" db="UniProtKB">
        <authorList>
            <consortium name="WormBaseParasite"/>
        </authorList>
    </citation>
    <scope>IDENTIFICATION</scope>
</reference>
<evidence type="ECO:0000313" key="2">
    <source>
        <dbReference type="WBParaSite" id="Csp11.Scaffold630.g20106.t2"/>
    </source>
</evidence>